<keyword evidence="3" id="KW-1185">Reference proteome</keyword>
<dbReference type="EMBL" id="OU895878">
    <property type="protein sequence ID" value="CAG9805332.1"/>
    <property type="molecule type" value="Genomic_DNA"/>
</dbReference>
<protein>
    <submittedName>
        <fullName evidence="2">Uncharacterized protein</fullName>
    </submittedName>
</protein>
<dbReference type="AlphaFoldDB" id="A0A9N9WTE3"/>
<evidence type="ECO:0000313" key="2">
    <source>
        <dbReference type="EMBL" id="CAG9805332.1"/>
    </source>
</evidence>
<reference evidence="2" key="2">
    <citation type="submission" date="2022-10" db="EMBL/GenBank/DDBJ databases">
        <authorList>
            <consortium name="ENA_rothamsted_submissions"/>
            <consortium name="culmorum"/>
            <person name="King R."/>
        </authorList>
    </citation>
    <scope>NUCLEOTIDE SEQUENCE</scope>
</reference>
<evidence type="ECO:0000313" key="3">
    <source>
        <dbReference type="Proteomes" id="UP001153620"/>
    </source>
</evidence>
<dbReference type="Proteomes" id="UP001153620">
    <property type="component" value="Chromosome 2"/>
</dbReference>
<proteinExistence type="predicted"/>
<evidence type="ECO:0000256" key="1">
    <source>
        <dbReference type="SAM" id="SignalP"/>
    </source>
</evidence>
<feature type="signal peptide" evidence="1">
    <location>
        <begin position="1"/>
        <end position="20"/>
    </location>
</feature>
<accession>A0A9N9WTE3</accession>
<organism evidence="2 3">
    <name type="scientific">Chironomus riparius</name>
    <dbReference type="NCBI Taxonomy" id="315576"/>
    <lineage>
        <taxon>Eukaryota</taxon>
        <taxon>Metazoa</taxon>
        <taxon>Ecdysozoa</taxon>
        <taxon>Arthropoda</taxon>
        <taxon>Hexapoda</taxon>
        <taxon>Insecta</taxon>
        <taxon>Pterygota</taxon>
        <taxon>Neoptera</taxon>
        <taxon>Endopterygota</taxon>
        <taxon>Diptera</taxon>
        <taxon>Nematocera</taxon>
        <taxon>Chironomoidea</taxon>
        <taxon>Chironomidae</taxon>
        <taxon>Chironominae</taxon>
        <taxon>Chironomus</taxon>
    </lineage>
</organism>
<name>A0A9N9WTE3_9DIPT</name>
<feature type="chain" id="PRO_5040163640" evidence="1">
    <location>
        <begin position="21"/>
        <end position="171"/>
    </location>
</feature>
<reference evidence="2" key="1">
    <citation type="submission" date="2022-01" db="EMBL/GenBank/DDBJ databases">
        <authorList>
            <person name="King R."/>
        </authorList>
    </citation>
    <scope>NUCLEOTIDE SEQUENCE</scope>
</reference>
<keyword evidence="1" id="KW-0732">Signal</keyword>
<sequence length="171" mass="18217">MKFLSTIFFVAAVFVAGSNGGSPSLSLGISSSPMFIGSSSGSFVASSSSSSMAGSSSAIVMSSSSDQGVCYVVAHVIYEFNAFTSNILKLYILNFQRSDDSSTMNKSEKLTRMVEEVESHEEVPDNDKVNLRNLCEGGDKGRAFDDEFTHDNIWDCFVGIFTGALSGVLAP</sequence>
<gene>
    <name evidence="2" type="ORF">CHIRRI_LOCUS8206</name>
</gene>